<evidence type="ECO:0000313" key="2">
    <source>
        <dbReference type="Proteomes" id="UP000694404"/>
    </source>
</evidence>
<dbReference type="AlphaFoldDB" id="A0A8C0GTB1"/>
<sequence>MALPSAKIVKKINIGQHSIWYYGPCMKVVGGPWTYRWCDGITINTAIKMTEDYRSVLLSSQIYDRN</sequence>
<dbReference type="Proteomes" id="UP000694404">
    <property type="component" value="Unplaced"/>
</dbReference>
<dbReference type="Ensembl" id="ENSCABT00000009930.1">
    <property type="protein sequence ID" value="ENSCABP00000009058.1"/>
    <property type="gene ID" value="ENSCABG00000006802.1"/>
</dbReference>
<keyword evidence="2" id="KW-1185">Reference proteome</keyword>
<dbReference type="GeneTree" id="ENSGT00960000192488"/>
<accession>A0A8C0GTB1</accession>
<reference evidence="1" key="1">
    <citation type="submission" date="2025-08" db="UniProtKB">
        <authorList>
            <consortium name="Ensembl"/>
        </authorList>
    </citation>
    <scope>IDENTIFICATION</scope>
</reference>
<organism evidence="1 2">
    <name type="scientific">Chelonoidis abingdonii</name>
    <name type="common">Abingdon island giant tortoise</name>
    <name type="synonym">Testudo abingdonii</name>
    <dbReference type="NCBI Taxonomy" id="106734"/>
    <lineage>
        <taxon>Eukaryota</taxon>
        <taxon>Metazoa</taxon>
        <taxon>Chordata</taxon>
        <taxon>Craniata</taxon>
        <taxon>Vertebrata</taxon>
        <taxon>Euteleostomi</taxon>
        <taxon>Archelosauria</taxon>
        <taxon>Testudinata</taxon>
        <taxon>Testudines</taxon>
        <taxon>Cryptodira</taxon>
        <taxon>Durocryptodira</taxon>
        <taxon>Testudinoidea</taxon>
        <taxon>Testudinidae</taxon>
        <taxon>Chelonoidis</taxon>
    </lineage>
</organism>
<protein>
    <submittedName>
        <fullName evidence="1">Uncharacterized protein</fullName>
    </submittedName>
</protein>
<reference evidence="1" key="2">
    <citation type="submission" date="2025-09" db="UniProtKB">
        <authorList>
            <consortium name="Ensembl"/>
        </authorList>
    </citation>
    <scope>IDENTIFICATION</scope>
</reference>
<name>A0A8C0GTB1_CHEAB</name>
<evidence type="ECO:0000313" key="1">
    <source>
        <dbReference type="Ensembl" id="ENSCABP00000009058.1"/>
    </source>
</evidence>
<proteinExistence type="predicted"/>